<protein>
    <recommendedName>
        <fullName evidence="1">SGNH hydrolase-type esterase domain-containing protein</fullName>
    </recommendedName>
</protein>
<feature type="domain" description="SGNH hydrolase-type esterase" evidence="1">
    <location>
        <begin position="148"/>
        <end position="327"/>
    </location>
</feature>
<dbReference type="Pfam" id="PF13472">
    <property type="entry name" value="Lipase_GDSL_2"/>
    <property type="match status" value="1"/>
</dbReference>
<evidence type="ECO:0000313" key="2">
    <source>
        <dbReference type="EMBL" id="KAL0062741.1"/>
    </source>
</evidence>
<accession>A0ABR2ZMD6</accession>
<evidence type="ECO:0000313" key="3">
    <source>
        <dbReference type="Proteomes" id="UP001437256"/>
    </source>
</evidence>
<dbReference type="InterPro" id="IPR052762">
    <property type="entry name" value="PCW_deacetylase/CE"/>
</dbReference>
<evidence type="ECO:0000259" key="1">
    <source>
        <dbReference type="Pfam" id="PF13472"/>
    </source>
</evidence>
<dbReference type="PANTHER" id="PTHR37834:SF2">
    <property type="entry name" value="ESTERASE, SGNH HYDROLASE-TYPE"/>
    <property type="match status" value="1"/>
</dbReference>
<proteinExistence type="predicted"/>
<dbReference type="Gene3D" id="2.60.120.260">
    <property type="entry name" value="Galactose-binding domain-like"/>
    <property type="match status" value="1"/>
</dbReference>
<sequence length="339" mass="37614">MAGVGVAMAQEGLVAGEGKSLEIGNKHPLIHYHGRWDSSPGTWWAGSGFTLNITNLKSLQLELGPNTTQPFAPVSVIVDGGPITTVNASEGLNDIPIPSAVQQKPGSSTVVKFNVQGWQNDRINLKNVIVNSDAKLQPYKPSKLTFQFIGDSLVSGQYLPLGINQAWPYLAAERYGAEYRINSQPGATLTDMVSYGNQHGVSFMFFRTEDTGYYVTQDHNYTTPWNFSRDLNPPTTHVIIHIGANDASQGVTPDGFVEIYGDFLTRIRKIYPRQPIFVFTPWGWPNADGNTYYYYDGQYQQIVDARYAIGDQNVFLVNMTGWVRYEDVDPESVPLKSMG</sequence>
<name>A0ABR2ZMD6_9AGAR</name>
<dbReference type="Gene3D" id="3.40.50.1110">
    <property type="entry name" value="SGNH hydrolase"/>
    <property type="match status" value="1"/>
</dbReference>
<gene>
    <name evidence="2" type="ORF">AAF712_010363</name>
</gene>
<reference evidence="2 3" key="1">
    <citation type="submission" date="2024-05" db="EMBL/GenBank/DDBJ databases">
        <title>A draft genome resource for the thread blight pathogen Marasmius tenuissimus strain MS-2.</title>
        <authorList>
            <person name="Yulfo-Soto G.E."/>
            <person name="Baruah I.K."/>
            <person name="Amoako-Attah I."/>
            <person name="Bukari Y."/>
            <person name="Meinhardt L.W."/>
            <person name="Bailey B.A."/>
            <person name="Cohen S.P."/>
        </authorList>
    </citation>
    <scope>NUCLEOTIDE SEQUENCE [LARGE SCALE GENOMIC DNA]</scope>
    <source>
        <strain evidence="2 3">MS-2</strain>
    </source>
</reference>
<organism evidence="2 3">
    <name type="scientific">Marasmius tenuissimus</name>
    <dbReference type="NCBI Taxonomy" id="585030"/>
    <lineage>
        <taxon>Eukaryota</taxon>
        <taxon>Fungi</taxon>
        <taxon>Dikarya</taxon>
        <taxon>Basidiomycota</taxon>
        <taxon>Agaricomycotina</taxon>
        <taxon>Agaricomycetes</taxon>
        <taxon>Agaricomycetidae</taxon>
        <taxon>Agaricales</taxon>
        <taxon>Marasmiineae</taxon>
        <taxon>Marasmiaceae</taxon>
        <taxon>Marasmius</taxon>
    </lineage>
</organism>
<dbReference type="PANTHER" id="PTHR37834">
    <property type="entry name" value="GDSL-LIKE LIPASE/ACYLHYDROLASE DOMAIN PROTEIN (AFU_ORTHOLOGUE AFUA_2G00620)"/>
    <property type="match status" value="1"/>
</dbReference>
<dbReference type="Proteomes" id="UP001437256">
    <property type="component" value="Unassembled WGS sequence"/>
</dbReference>
<dbReference type="InterPro" id="IPR013830">
    <property type="entry name" value="SGNH_hydro"/>
</dbReference>
<dbReference type="InterPro" id="IPR036514">
    <property type="entry name" value="SGNH_hydro_sf"/>
</dbReference>
<keyword evidence="3" id="KW-1185">Reference proteome</keyword>
<comment type="caution">
    <text evidence="2">The sequence shown here is derived from an EMBL/GenBank/DDBJ whole genome shotgun (WGS) entry which is preliminary data.</text>
</comment>
<dbReference type="EMBL" id="JBBXMP010000097">
    <property type="protein sequence ID" value="KAL0062741.1"/>
    <property type="molecule type" value="Genomic_DNA"/>
</dbReference>
<dbReference type="SUPFAM" id="SSF52266">
    <property type="entry name" value="SGNH hydrolase"/>
    <property type="match status" value="1"/>
</dbReference>